<dbReference type="Proteomes" id="UP000784294">
    <property type="component" value="Unassembled WGS sequence"/>
</dbReference>
<keyword evidence="2" id="KW-1185">Reference proteome</keyword>
<proteinExistence type="predicted"/>
<gene>
    <name evidence="1" type="ORF">PXEA_LOCUS22170</name>
</gene>
<evidence type="ECO:0000313" key="1">
    <source>
        <dbReference type="EMBL" id="VEL28730.1"/>
    </source>
</evidence>
<accession>A0A448X5M3</accession>
<comment type="caution">
    <text evidence="1">The sequence shown here is derived from an EMBL/GenBank/DDBJ whole genome shotgun (WGS) entry which is preliminary data.</text>
</comment>
<name>A0A448X5M3_9PLAT</name>
<sequence length="122" mass="13751">MSRQYGDENDYEFVCRTRGLISLTRLECLYRSGAVSVGGQVWSRPNCARAERGWWIKREVVDLRRRGSAGPKMCALVRAACHLSFSLSSCFCSYHVCNLAEMGQLVLAESPTREIITLKGEK</sequence>
<protein>
    <submittedName>
        <fullName evidence="1">Uncharacterized protein</fullName>
    </submittedName>
</protein>
<reference evidence="1" key="1">
    <citation type="submission" date="2018-11" db="EMBL/GenBank/DDBJ databases">
        <authorList>
            <consortium name="Pathogen Informatics"/>
        </authorList>
    </citation>
    <scope>NUCLEOTIDE SEQUENCE</scope>
</reference>
<organism evidence="1 2">
    <name type="scientific">Protopolystoma xenopodis</name>
    <dbReference type="NCBI Taxonomy" id="117903"/>
    <lineage>
        <taxon>Eukaryota</taxon>
        <taxon>Metazoa</taxon>
        <taxon>Spiralia</taxon>
        <taxon>Lophotrochozoa</taxon>
        <taxon>Platyhelminthes</taxon>
        <taxon>Monogenea</taxon>
        <taxon>Polyopisthocotylea</taxon>
        <taxon>Polystomatidea</taxon>
        <taxon>Polystomatidae</taxon>
        <taxon>Protopolystoma</taxon>
    </lineage>
</organism>
<dbReference type="AlphaFoldDB" id="A0A448X5M3"/>
<evidence type="ECO:0000313" key="2">
    <source>
        <dbReference type="Proteomes" id="UP000784294"/>
    </source>
</evidence>
<dbReference type="EMBL" id="CAAALY010097272">
    <property type="protein sequence ID" value="VEL28730.1"/>
    <property type="molecule type" value="Genomic_DNA"/>
</dbReference>